<keyword evidence="8" id="KW-1015">Disulfide bond</keyword>
<evidence type="ECO:0000256" key="10">
    <source>
        <dbReference type="ARBA" id="ARBA00023284"/>
    </source>
</evidence>
<comment type="subcellular location">
    <subcellularLocation>
        <location evidence="2">Endoplasmic reticulum lumen</location>
    </subcellularLocation>
</comment>
<dbReference type="NCBIfam" id="TIGR01126">
    <property type="entry name" value="pdi_dom"/>
    <property type="match status" value="1"/>
</dbReference>
<dbReference type="InterPro" id="IPR005788">
    <property type="entry name" value="PDI_thioredoxin-like_dom"/>
</dbReference>
<dbReference type="InterPro" id="IPR017937">
    <property type="entry name" value="Thioredoxin_CS"/>
</dbReference>
<dbReference type="Pfam" id="PF00085">
    <property type="entry name" value="Thioredoxin"/>
    <property type="match status" value="1"/>
</dbReference>
<dbReference type="EMBL" id="HBFA01021312">
    <property type="protein sequence ID" value="CAD8671389.1"/>
    <property type="molecule type" value="Transcribed_RNA"/>
</dbReference>
<comment type="catalytic activity">
    <reaction evidence="1">
        <text>Catalyzes the rearrangement of -S-S- bonds in proteins.</text>
        <dbReference type="EC" id="5.3.4.1"/>
    </reaction>
</comment>
<evidence type="ECO:0000256" key="11">
    <source>
        <dbReference type="RuleBase" id="RU004208"/>
    </source>
</evidence>
<dbReference type="FunFam" id="3.40.30.10:FF:000107">
    <property type="entry name" value="Protein disulfide-isomerase 5-2"/>
    <property type="match status" value="1"/>
</dbReference>
<dbReference type="InterPro" id="IPR013766">
    <property type="entry name" value="Thioredoxin_domain"/>
</dbReference>
<dbReference type="GO" id="GO:0003756">
    <property type="term" value="F:protein disulfide isomerase activity"/>
    <property type="evidence" value="ECO:0007669"/>
    <property type="project" value="UniProtKB-EC"/>
</dbReference>
<dbReference type="SUPFAM" id="SSF52833">
    <property type="entry name" value="Thioredoxin-like"/>
    <property type="match status" value="2"/>
</dbReference>
<evidence type="ECO:0000256" key="3">
    <source>
        <dbReference type="ARBA" id="ARBA00006347"/>
    </source>
</evidence>
<feature type="signal peptide" evidence="12">
    <location>
        <begin position="1"/>
        <end position="24"/>
    </location>
</feature>
<evidence type="ECO:0000256" key="12">
    <source>
        <dbReference type="SAM" id="SignalP"/>
    </source>
</evidence>
<evidence type="ECO:0000313" key="14">
    <source>
        <dbReference type="EMBL" id="CAD8671389.1"/>
    </source>
</evidence>
<dbReference type="PANTHER" id="PTHR45815">
    <property type="entry name" value="PROTEIN DISULFIDE-ISOMERASE A6"/>
    <property type="match status" value="1"/>
</dbReference>
<accession>A0A7S0RA54</accession>
<evidence type="ECO:0000256" key="1">
    <source>
        <dbReference type="ARBA" id="ARBA00001182"/>
    </source>
</evidence>
<dbReference type="AlphaFoldDB" id="A0A7S0RA54"/>
<comment type="similarity">
    <text evidence="3 11">Belongs to the protein disulfide isomerase family.</text>
</comment>
<feature type="domain" description="Thioredoxin" evidence="13">
    <location>
        <begin position="14"/>
        <end position="135"/>
    </location>
</feature>
<evidence type="ECO:0000256" key="2">
    <source>
        <dbReference type="ARBA" id="ARBA00004319"/>
    </source>
</evidence>
<dbReference type="InterPro" id="IPR057305">
    <property type="entry name" value="Thioredox_PDIA6_C"/>
</dbReference>
<organism evidence="14">
    <name type="scientific">Pyramimonas obovata</name>
    <dbReference type="NCBI Taxonomy" id="1411642"/>
    <lineage>
        <taxon>Eukaryota</taxon>
        <taxon>Viridiplantae</taxon>
        <taxon>Chlorophyta</taxon>
        <taxon>Pyramimonadophyceae</taxon>
        <taxon>Pyramimonadales</taxon>
        <taxon>Pyramimonadaceae</taxon>
        <taxon>Pyramimonas</taxon>
        <taxon>Pyramimonas incertae sedis</taxon>
    </lineage>
</organism>
<evidence type="ECO:0000256" key="4">
    <source>
        <dbReference type="ARBA" id="ARBA00012723"/>
    </source>
</evidence>
<keyword evidence="6" id="KW-0677">Repeat</keyword>
<dbReference type="PANTHER" id="PTHR45815:SF3">
    <property type="entry name" value="PROTEIN DISULFIDE-ISOMERASE A6"/>
    <property type="match status" value="1"/>
</dbReference>
<dbReference type="CDD" id="cd03001">
    <property type="entry name" value="PDI_a_P5"/>
    <property type="match status" value="1"/>
</dbReference>
<reference evidence="14" key="1">
    <citation type="submission" date="2021-01" db="EMBL/GenBank/DDBJ databases">
        <authorList>
            <person name="Corre E."/>
            <person name="Pelletier E."/>
            <person name="Niang G."/>
            <person name="Scheremetjew M."/>
            <person name="Finn R."/>
            <person name="Kale V."/>
            <person name="Holt S."/>
            <person name="Cochrane G."/>
            <person name="Meng A."/>
            <person name="Brown T."/>
            <person name="Cohen L."/>
        </authorList>
    </citation>
    <scope>NUCLEOTIDE SEQUENCE</scope>
    <source>
        <strain evidence="14">CCMP722</strain>
    </source>
</reference>
<keyword evidence="9" id="KW-0413">Isomerase</keyword>
<dbReference type="GO" id="GO:0034976">
    <property type="term" value="P:response to endoplasmic reticulum stress"/>
    <property type="evidence" value="ECO:0007669"/>
    <property type="project" value="TreeGrafter"/>
</dbReference>
<keyword evidence="5 12" id="KW-0732">Signal</keyword>
<evidence type="ECO:0000256" key="6">
    <source>
        <dbReference type="ARBA" id="ARBA00022737"/>
    </source>
</evidence>
<dbReference type="EC" id="5.3.4.1" evidence="4"/>
<name>A0A7S0RA54_9CHLO</name>
<dbReference type="PROSITE" id="PS00194">
    <property type="entry name" value="THIOREDOXIN_1"/>
    <property type="match status" value="1"/>
</dbReference>
<dbReference type="Gene3D" id="3.40.30.10">
    <property type="entry name" value="Glutaredoxin"/>
    <property type="match status" value="2"/>
</dbReference>
<proteinExistence type="inferred from homology"/>
<evidence type="ECO:0000256" key="8">
    <source>
        <dbReference type="ARBA" id="ARBA00023157"/>
    </source>
</evidence>
<dbReference type="PROSITE" id="PS51352">
    <property type="entry name" value="THIOREDOXIN_2"/>
    <property type="match status" value="1"/>
</dbReference>
<evidence type="ECO:0000259" key="13">
    <source>
        <dbReference type="PROSITE" id="PS51352"/>
    </source>
</evidence>
<evidence type="ECO:0000256" key="7">
    <source>
        <dbReference type="ARBA" id="ARBA00022824"/>
    </source>
</evidence>
<dbReference type="InterPro" id="IPR036249">
    <property type="entry name" value="Thioredoxin-like_sf"/>
</dbReference>
<gene>
    <name evidence="14" type="ORF">POBO1169_LOCUS10863</name>
</gene>
<evidence type="ECO:0000256" key="9">
    <source>
        <dbReference type="ARBA" id="ARBA00023235"/>
    </source>
</evidence>
<evidence type="ECO:0000256" key="5">
    <source>
        <dbReference type="ARBA" id="ARBA00022729"/>
    </source>
</evidence>
<dbReference type="PRINTS" id="PR00421">
    <property type="entry name" value="THIOREDOXIN"/>
</dbReference>
<sequence length="430" mass="47959">MRPALRTSLATSLVWLLAVSPSCAMYDDDDEVVELTKSTFKTEVKDSSEFWIVEFYAPWCGHCQKLAPEWIKAAKELKGVAKVGAVNCDDEQELAQKYGIKGFPTIKVFAEGEVKNYEEGRDAEAIVSYVKKQVGQGDGPTMSKLVLPLKYLETYSFLYLVDQLPKVMLITKGEKRAPSWFSTLAVKFKDGKTKKASFAYADAGVQEQALISERFKIDFDKSPRGMLLAAKTSPDGQGWYVSMKQVDEKSSVNLKLAQELINQVINDSVGEGDRIPLPAFPQPDKPRKVADTAYYQLTEDNLDTHCLANRKKSICIIALVAAAADEYQEQEVMIELSKKYRNDPIAFTFVNAADQAEFLASFGVTWEGTPRIVAVKSGKKKRFSVMDGSLDKLAITQFIDRILGGDAAFKPLKTNPELIPAYLQNMKDEF</sequence>
<dbReference type="GO" id="GO:0005788">
    <property type="term" value="C:endoplasmic reticulum lumen"/>
    <property type="evidence" value="ECO:0007669"/>
    <property type="project" value="UniProtKB-SubCell"/>
</dbReference>
<protein>
    <recommendedName>
        <fullName evidence="4">protein disulfide-isomerase</fullName>
        <ecNumber evidence="4">5.3.4.1</ecNumber>
    </recommendedName>
</protein>
<dbReference type="GO" id="GO:0015035">
    <property type="term" value="F:protein-disulfide reductase activity"/>
    <property type="evidence" value="ECO:0007669"/>
    <property type="project" value="TreeGrafter"/>
</dbReference>
<dbReference type="Pfam" id="PF24541">
    <property type="entry name" value="Thioredox_PDIA6_C"/>
    <property type="match status" value="1"/>
</dbReference>
<feature type="chain" id="PRO_5031293098" description="protein disulfide-isomerase" evidence="12">
    <location>
        <begin position="25"/>
        <end position="430"/>
    </location>
</feature>
<keyword evidence="7" id="KW-0256">Endoplasmic reticulum</keyword>
<keyword evidence="10" id="KW-0676">Redox-active center</keyword>